<reference evidence="1" key="1">
    <citation type="submission" date="2019-08" db="EMBL/GenBank/DDBJ databases">
        <authorList>
            <person name="Kucharzyk K."/>
            <person name="Murdoch R.W."/>
            <person name="Higgins S."/>
            <person name="Loffler F."/>
        </authorList>
    </citation>
    <scope>NUCLEOTIDE SEQUENCE</scope>
</reference>
<organism evidence="1">
    <name type="scientific">bioreactor metagenome</name>
    <dbReference type="NCBI Taxonomy" id="1076179"/>
    <lineage>
        <taxon>unclassified sequences</taxon>
        <taxon>metagenomes</taxon>
        <taxon>ecological metagenomes</taxon>
    </lineage>
</organism>
<evidence type="ECO:0000313" key="1">
    <source>
        <dbReference type="EMBL" id="MPM94980.1"/>
    </source>
</evidence>
<gene>
    <name evidence="1" type="ORF">SDC9_142129</name>
</gene>
<comment type="caution">
    <text evidence="1">The sequence shown here is derived from an EMBL/GenBank/DDBJ whole genome shotgun (WGS) entry which is preliminary data.</text>
</comment>
<protein>
    <submittedName>
        <fullName evidence="1">Uncharacterized protein</fullName>
    </submittedName>
</protein>
<name>A0A645DZM6_9ZZZZ</name>
<sequence>MGESPLYCPVCPVRALELPVLVFSLQRFEHDIRGVACIADPALLHARGKMAAACTPFGEKIHGTVRHLLQPHPAALMAAKPAGLLLGLPAQRIVLVHLFGAEVSCALGGIGSRRGNAAVGTVVGPRGLVLPVPVRQRGDKSSKPVDFLQELCVLLCKLLFRSVQGVNDLVLGCDGGNECFDLSRKLGVVAGFNDLVLGCDGIPKGFDESKKSLDVNRKISGDV</sequence>
<dbReference type="EMBL" id="VSSQ01041529">
    <property type="protein sequence ID" value="MPM94980.1"/>
    <property type="molecule type" value="Genomic_DNA"/>
</dbReference>
<proteinExistence type="predicted"/>
<dbReference type="AlphaFoldDB" id="A0A645DZM6"/>
<accession>A0A645DZM6</accession>